<organism evidence="7 8">
    <name type="scientific">Tepidibacter hydrothermalis</name>
    <dbReference type="NCBI Taxonomy" id="3036126"/>
    <lineage>
        <taxon>Bacteria</taxon>
        <taxon>Bacillati</taxon>
        <taxon>Bacillota</taxon>
        <taxon>Clostridia</taxon>
        <taxon>Peptostreptococcales</taxon>
        <taxon>Peptostreptococcaceae</taxon>
        <taxon>Tepidibacter</taxon>
    </lineage>
</organism>
<dbReference type="InterPro" id="IPR012363">
    <property type="entry name" value="PduX"/>
</dbReference>
<evidence type="ECO:0000259" key="5">
    <source>
        <dbReference type="Pfam" id="PF00288"/>
    </source>
</evidence>
<dbReference type="EMBL" id="CP120733">
    <property type="protein sequence ID" value="WFD09908.1"/>
    <property type="molecule type" value="Genomic_DNA"/>
</dbReference>
<keyword evidence="4" id="KW-0067">ATP-binding</keyword>
<dbReference type="InterPro" id="IPR013750">
    <property type="entry name" value="GHMP_kinase_C_dom"/>
</dbReference>
<dbReference type="RefSeq" id="WP_277731878.1">
    <property type="nucleotide sequence ID" value="NZ_CP120733.1"/>
</dbReference>
<evidence type="ECO:0000259" key="6">
    <source>
        <dbReference type="Pfam" id="PF08544"/>
    </source>
</evidence>
<keyword evidence="8" id="KW-1185">Reference proteome</keyword>
<name>A0ABY8EAE7_9FIRM</name>
<protein>
    <submittedName>
        <fullName evidence="7">Cobalamin biosynthesis protein</fullName>
    </submittedName>
</protein>
<dbReference type="Pfam" id="PF00288">
    <property type="entry name" value="GHMP_kinases_N"/>
    <property type="match status" value="1"/>
</dbReference>
<keyword evidence="1" id="KW-0808">Transferase</keyword>
<dbReference type="InterPro" id="IPR014721">
    <property type="entry name" value="Ribsml_uS5_D2-typ_fold_subgr"/>
</dbReference>
<dbReference type="InterPro" id="IPR020568">
    <property type="entry name" value="Ribosomal_Su5_D2-typ_SF"/>
</dbReference>
<dbReference type="Gene3D" id="3.30.230.10">
    <property type="match status" value="1"/>
</dbReference>
<evidence type="ECO:0000313" key="7">
    <source>
        <dbReference type="EMBL" id="WFD09908.1"/>
    </source>
</evidence>
<accession>A0ABY8EAE7</accession>
<dbReference type="PANTHER" id="PTHR43527">
    <property type="entry name" value="4-DIPHOSPHOCYTIDYL-2-C-METHYL-D-ERYTHRITOL KINASE, CHLOROPLASTIC"/>
    <property type="match status" value="1"/>
</dbReference>
<dbReference type="SUPFAM" id="SSF54211">
    <property type="entry name" value="Ribosomal protein S5 domain 2-like"/>
    <property type="match status" value="1"/>
</dbReference>
<keyword evidence="3" id="KW-0418">Kinase</keyword>
<feature type="domain" description="GHMP kinase N-terminal" evidence="5">
    <location>
        <begin position="54"/>
        <end position="122"/>
    </location>
</feature>
<evidence type="ECO:0000313" key="8">
    <source>
        <dbReference type="Proteomes" id="UP001222800"/>
    </source>
</evidence>
<evidence type="ECO:0000256" key="2">
    <source>
        <dbReference type="ARBA" id="ARBA00022741"/>
    </source>
</evidence>
<evidence type="ECO:0000256" key="1">
    <source>
        <dbReference type="ARBA" id="ARBA00022679"/>
    </source>
</evidence>
<keyword evidence="2" id="KW-0547">Nucleotide-binding</keyword>
<sequence>MKHYGICPGSCGEFIQGMIKDKEYLVSYAVNMYSRADIYEKSNNVNRGHFKSRRALEKVFEHFGFSKNDTKNISLRIKSNIPLGKGMASSTADIGATIKATLSFLNKDMTDEEISKIAATIEPTDSIYINDNCIFDPLKGEIFKKLGYIDGIKILTLEPDERLNTQHIRKRQDYFIKKKANEEKLKYAFDILEKGFENKDLSLVGKAATISSILNENIHKKEGLSEIIKISEDYGAYGVNVAHSGTVVGIILDKDMDEAKLKEKLIMNKIDKKYKKIYSLNVIRAGLKGGSYEVHKKSK</sequence>
<dbReference type="PANTHER" id="PTHR43527:SF1">
    <property type="entry name" value="L-THREONINE KINASE"/>
    <property type="match status" value="1"/>
</dbReference>
<evidence type="ECO:0000256" key="4">
    <source>
        <dbReference type="ARBA" id="ARBA00022840"/>
    </source>
</evidence>
<evidence type="ECO:0000256" key="3">
    <source>
        <dbReference type="ARBA" id="ARBA00022777"/>
    </source>
</evidence>
<dbReference type="PIRSF" id="PIRSF033887">
    <property type="entry name" value="PduX"/>
    <property type="match status" value="1"/>
</dbReference>
<dbReference type="Proteomes" id="UP001222800">
    <property type="component" value="Chromosome"/>
</dbReference>
<reference evidence="7 8" key="1">
    <citation type="submission" date="2023-03" db="EMBL/GenBank/DDBJ databases">
        <title>Complete genome sequence of Tepidibacter sp. SWIR-1, isolated from a deep-sea hydrothermal vent.</title>
        <authorList>
            <person name="Li X."/>
        </authorList>
    </citation>
    <scope>NUCLEOTIDE SEQUENCE [LARGE SCALE GENOMIC DNA]</scope>
    <source>
        <strain evidence="7 8">SWIR-1</strain>
    </source>
</reference>
<proteinExistence type="predicted"/>
<feature type="domain" description="GHMP kinase C-terminal" evidence="6">
    <location>
        <begin position="193"/>
        <end position="265"/>
    </location>
</feature>
<dbReference type="InterPro" id="IPR006204">
    <property type="entry name" value="GHMP_kinase_N_dom"/>
</dbReference>
<gene>
    <name evidence="7" type="ORF">P4S50_16245</name>
</gene>
<dbReference type="Pfam" id="PF08544">
    <property type="entry name" value="GHMP_kinases_C"/>
    <property type="match status" value="1"/>
</dbReference>